<dbReference type="InterPro" id="IPR016071">
    <property type="entry name" value="Staphylococal_nuclease_OB-fold"/>
</dbReference>
<keyword evidence="4" id="KW-1185">Reference proteome</keyword>
<keyword evidence="1" id="KW-0732">Signal</keyword>
<accession>A0A1M6XB64</accession>
<dbReference type="RefSeq" id="WP_084732779.1">
    <property type="nucleotide sequence ID" value="NZ_FRBN01000004.1"/>
</dbReference>
<reference evidence="4" key="1">
    <citation type="submission" date="2016-11" db="EMBL/GenBank/DDBJ databases">
        <authorList>
            <person name="Varghese N."/>
            <person name="Submissions S."/>
        </authorList>
    </citation>
    <scope>NUCLEOTIDE SEQUENCE [LARGE SCALE GENOMIC DNA]</scope>
    <source>
        <strain evidence="4">DSM 29327</strain>
    </source>
</reference>
<dbReference type="InterPro" id="IPR035437">
    <property type="entry name" value="SNase_OB-fold_sf"/>
</dbReference>
<evidence type="ECO:0000256" key="1">
    <source>
        <dbReference type="SAM" id="SignalP"/>
    </source>
</evidence>
<dbReference type="SUPFAM" id="SSF50199">
    <property type="entry name" value="Staphylococcal nuclease"/>
    <property type="match status" value="1"/>
</dbReference>
<sequence>MRKILQAALVAMMLVPTGAMAQVKEFERCGSAKRITCVVDGDTIWFEGEKIRMMGYDTPEPITNICGGQREVDLATAASDRLLQLLNENQFTIVRDGKDKYGRTLAVVRVGGMDIGDILIAEGLARSWPDGAEFWCE</sequence>
<dbReference type="AlphaFoldDB" id="A0A1M6XB64"/>
<feature type="chain" id="PRO_5012793881" evidence="1">
    <location>
        <begin position="22"/>
        <end position="137"/>
    </location>
</feature>
<gene>
    <name evidence="3" type="ORF">SAMN05444414_10415</name>
</gene>
<organism evidence="3 4">
    <name type="scientific">Roseovarius marisflavi</name>
    <dbReference type="NCBI Taxonomy" id="1054996"/>
    <lineage>
        <taxon>Bacteria</taxon>
        <taxon>Pseudomonadati</taxon>
        <taxon>Pseudomonadota</taxon>
        <taxon>Alphaproteobacteria</taxon>
        <taxon>Rhodobacterales</taxon>
        <taxon>Roseobacteraceae</taxon>
        <taxon>Roseovarius</taxon>
    </lineage>
</organism>
<evidence type="ECO:0000313" key="3">
    <source>
        <dbReference type="EMBL" id="SHL03194.1"/>
    </source>
</evidence>
<dbReference type="Pfam" id="PF00565">
    <property type="entry name" value="SNase"/>
    <property type="match status" value="1"/>
</dbReference>
<dbReference type="PROSITE" id="PS50830">
    <property type="entry name" value="TNASE_3"/>
    <property type="match status" value="1"/>
</dbReference>
<dbReference type="STRING" id="1054996.SAMN05444414_10415"/>
<feature type="signal peptide" evidence="1">
    <location>
        <begin position="1"/>
        <end position="21"/>
    </location>
</feature>
<protein>
    <submittedName>
        <fullName evidence="3">Nuclease homologue</fullName>
    </submittedName>
</protein>
<dbReference type="OrthoDB" id="9792155at2"/>
<dbReference type="EMBL" id="FRBN01000004">
    <property type="protein sequence ID" value="SHL03194.1"/>
    <property type="molecule type" value="Genomic_DNA"/>
</dbReference>
<feature type="domain" description="TNase-like" evidence="2">
    <location>
        <begin position="34"/>
        <end position="126"/>
    </location>
</feature>
<evidence type="ECO:0000313" key="4">
    <source>
        <dbReference type="Proteomes" id="UP000184191"/>
    </source>
</evidence>
<dbReference type="Proteomes" id="UP000184191">
    <property type="component" value="Unassembled WGS sequence"/>
</dbReference>
<dbReference type="Gene3D" id="2.40.50.90">
    <property type="match status" value="1"/>
</dbReference>
<name>A0A1M6XB64_9RHOB</name>
<evidence type="ECO:0000259" key="2">
    <source>
        <dbReference type="PROSITE" id="PS50830"/>
    </source>
</evidence>
<proteinExistence type="predicted"/>